<proteinExistence type="predicted"/>
<sequence>MATAFGCGIVPEIQVSIWFTFSPFSRGAKKINKNYKNAEFQI</sequence>
<name>A0A2P2JYA1_RHIMU</name>
<organism evidence="1">
    <name type="scientific">Rhizophora mucronata</name>
    <name type="common">Asiatic mangrove</name>
    <dbReference type="NCBI Taxonomy" id="61149"/>
    <lineage>
        <taxon>Eukaryota</taxon>
        <taxon>Viridiplantae</taxon>
        <taxon>Streptophyta</taxon>
        <taxon>Embryophyta</taxon>
        <taxon>Tracheophyta</taxon>
        <taxon>Spermatophyta</taxon>
        <taxon>Magnoliopsida</taxon>
        <taxon>eudicotyledons</taxon>
        <taxon>Gunneridae</taxon>
        <taxon>Pentapetalae</taxon>
        <taxon>rosids</taxon>
        <taxon>fabids</taxon>
        <taxon>Malpighiales</taxon>
        <taxon>Rhizophoraceae</taxon>
        <taxon>Rhizophora</taxon>
    </lineage>
</organism>
<protein>
    <submittedName>
        <fullName evidence="1">Uncharacterized protein</fullName>
    </submittedName>
</protein>
<dbReference type="AlphaFoldDB" id="A0A2P2JYA1"/>
<evidence type="ECO:0000313" key="1">
    <source>
        <dbReference type="EMBL" id="MBW98446.1"/>
    </source>
</evidence>
<reference evidence="1" key="1">
    <citation type="submission" date="2018-02" db="EMBL/GenBank/DDBJ databases">
        <title>Rhizophora mucronata_Transcriptome.</title>
        <authorList>
            <person name="Meera S.P."/>
            <person name="Sreeshan A."/>
            <person name="Augustine A."/>
        </authorList>
    </citation>
    <scope>NUCLEOTIDE SEQUENCE</scope>
    <source>
        <tissue evidence="1">Leaf</tissue>
    </source>
</reference>
<dbReference type="EMBL" id="GGEC01017963">
    <property type="protein sequence ID" value="MBW98446.1"/>
    <property type="molecule type" value="Transcribed_RNA"/>
</dbReference>
<accession>A0A2P2JYA1</accession>